<sequence>MEKDMIVLVLVACLALVGALAYAAHRRGIGGSRGNLTPEERQRGLTAEAKAQTIHQQTHSRRL</sequence>
<evidence type="ECO:0000313" key="2">
    <source>
        <dbReference type="EMBL" id="RCG18068.1"/>
    </source>
</evidence>
<dbReference type="Proteomes" id="UP000253507">
    <property type="component" value="Unassembled WGS sequence"/>
</dbReference>
<comment type="caution">
    <text evidence="2">The sequence shown here is derived from an EMBL/GenBank/DDBJ whole genome shotgun (WGS) entry which is preliminary data.</text>
</comment>
<evidence type="ECO:0000313" key="3">
    <source>
        <dbReference type="Proteomes" id="UP000253507"/>
    </source>
</evidence>
<protein>
    <submittedName>
        <fullName evidence="2">Uncharacterized protein</fullName>
    </submittedName>
</protein>
<evidence type="ECO:0000256" key="1">
    <source>
        <dbReference type="SAM" id="MobiDB-lite"/>
    </source>
</evidence>
<dbReference type="AlphaFoldDB" id="A0A367EIY4"/>
<keyword evidence="3" id="KW-1185">Reference proteome</keyword>
<feature type="region of interest" description="Disordered" evidence="1">
    <location>
        <begin position="28"/>
        <end position="63"/>
    </location>
</feature>
<dbReference type="EMBL" id="QOIM01000034">
    <property type="protein sequence ID" value="RCG18068.1"/>
    <property type="molecule type" value="Genomic_DNA"/>
</dbReference>
<proteinExistence type="predicted"/>
<name>A0A367EIY4_9ACTN</name>
<gene>
    <name evidence="2" type="ORF">DQ392_15480</name>
</gene>
<reference evidence="2 3" key="1">
    <citation type="submission" date="2018-06" db="EMBL/GenBank/DDBJ databases">
        <title>Streptomyces reniochalinae sp. nov. and Streptomyces diacarnus sp. nov. from marine sponges.</title>
        <authorList>
            <person name="Li L."/>
        </authorList>
    </citation>
    <scope>NUCLEOTIDE SEQUENCE [LARGE SCALE GENOMIC DNA]</scope>
    <source>
        <strain evidence="2 3">LHW50302</strain>
    </source>
</reference>
<accession>A0A367EIY4</accession>
<organism evidence="2 3">
    <name type="scientific">Streptomyces reniochalinae</name>
    <dbReference type="NCBI Taxonomy" id="2250578"/>
    <lineage>
        <taxon>Bacteria</taxon>
        <taxon>Bacillati</taxon>
        <taxon>Actinomycetota</taxon>
        <taxon>Actinomycetes</taxon>
        <taxon>Kitasatosporales</taxon>
        <taxon>Streptomycetaceae</taxon>
        <taxon>Streptomyces</taxon>
    </lineage>
</organism>